<proteinExistence type="predicted"/>
<evidence type="ECO:0000256" key="2">
    <source>
        <dbReference type="SAM" id="MobiDB-lite"/>
    </source>
</evidence>
<dbReference type="Proteomes" id="UP001223586">
    <property type="component" value="Unassembled WGS sequence"/>
</dbReference>
<evidence type="ECO:0008006" key="6">
    <source>
        <dbReference type="Google" id="ProtNLM"/>
    </source>
</evidence>
<feature type="coiled-coil region" evidence="1">
    <location>
        <begin position="120"/>
        <end position="148"/>
    </location>
</feature>
<keyword evidence="5" id="KW-1185">Reference proteome</keyword>
<keyword evidence="1" id="KW-0175">Coiled coil</keyword>
<feature type="compositionally biased region" description="Low complexity" evidence="2">
    <location>
        <begin position="96"/>
        <end position="108"/>
    </location>
</feature>
<protein>
    <recommendedName>
        <fullName evidence="6">DNA-directed RNA polymerase subunit beta</fullName>
    </recommendedName>
</protein>
<feature type="region of interest" description="Disordered" evidence="2">
    <location>
        <begin position="86"/>
        <end position="108"/>
    </location>
</feature>
<dbReference type="InterPro" id="IPR024596">
    <property type="entry name" value="RNApol_su_b/EpuA"/>
</dbReference>
<keyword evidence="3" id="KW-0812">Transmembrane</keyword>
<evidence type="ECO:0000313" key="5">
    <source>
        <dbReference type="Proteomes" id="UP001223586"/>
    </source>
</evidence>
<sequence length="215" mass="24706">MDEKDTRRSTEKNSNKDESSRQDTKRHLEQGLNKRLRFRTRSNEKMRTNVSSGLIENEQTSHRSYKLSEKNDQIVNHGSKIAVAQTSTSDHPTLANNKNNKGYNGKTNMMESSNNIVQTRDQFKNTAMKEQKELTRAEKRKLKKQEKAEALLSGQKQIKIRLFPIWLRILIVLFFLIVSTIAGAMIGYGVIGDGKPTDVFKKSTWTHIIDIVNKK</sequence>
<feature type="compositionally biased region" description="Polar residues" evidence="2">
    <location>
        <begin position="86"/>
        <end position="95"/>
    </location>
</feature>
<dbReference type="RefSeq" id="WP_307230983.1">
    <property type="nucleotide sequence ID" value="NZ_JAUSTT010000019.1"/>
</dbReference>
<dbReference type="Pfam" id="PF11772">
    <property type="entry name" value="EpuA"/>
    <property type="match status" value="1"/>
</dbReference>
<keyword evidence="3" id="KW-0472">Membrane</keyword>
<evidence type="ECO:0000256" key="3">
    <source>
        <dbReference type="SAM" id="Phobius"/>
    </source>
</evidence>
<evidence type="ECO:0000256" key="1">
    <source>
        <dbReference type="SAM" id="Coils"/>
    </source>
</evidence>
<feature type="region of interest" description="Disordered" evidence="2">
    <location>
        <begin position="1"/>
        <end position="35"/>
    </location>
</feature>
<feature type="compositionally biased region" description="Basic and acidic residues" evidence="2">
    <location>
        <begin position="1"/>
        <end position="29"/>
    </location>
</feature>
<comment type="caution">
    <text evidence="4">The sequence shown here is derived from an EMBL/GenBank/DDBJ whole genome shotgun (WGS) entry which is preliminary data.</text>
</comment>
<feature type="transmembrane region" description="Helical" evidence="3">
    <location>
        <begin position="165"/>
        <end position="191"/>
    </location>
</feature>
<dbReference type="EMBL" id="JAUSTT010000019">
    <property type="protein sequence ID" value="MDQ0177196.1"/>
    <property type="molecule type" value="Genomic_DNA"/>
</dbReference>
<reference evidence="4 5" key="1">
    <citation type="submission" date="2023-07" db="EMBL/GenBank/DDBJ databases">
        <title>Genomic Encyclopedia of Type Strains, Phase IV (KMG-IV): sequencing the most valuable type-strain genomes for metagenomic binning, comparative biology and taxonomic classification.</title>
        <authorList>
            <person name="Goeker M."/>
        </authorList>
    </citation>
    <scope>NUCLEOTIDE SEQUENCE [LARGE SCALE GENOMIC DNA]</scope>
    <source>
        <strain evidence="4 5">DSM 23837</strain>
    </source>
</reference>
<evidence type="ECO:0000313" key="4">
    <source>
        <dbReference type="EMBL" id="MDQ0177196.1"/>
    </source>
</evidence>
<accession>A0ABT9WVJ3</accession>
<organism evidence="4 5">
    <name type="scientific">Bacillus chungangensis</name>
    <dbReference type="NCBI Taxonomy" id="587633"/>
    <lineage>
        <taxon>Bacteria</taxon>
        <taxon>Bacillati</taxon>
        <taxon>Bacillota</taxon>
        <taxon>Bacilli</taxon>
        <taxon>Bacillales</taxon>
        <taxon>Bacillaceae</taxon>
        <taxon>Bacillus</taxon>
    </lineage>
</organism>
<name>A0ABT9WVJ3_9BACI</name>
<gene>
    <name evidence="4" type="ORF">J2S08_003075</name>
</gene>
<keyword evidence="3" id="KW-1133">Transmembrane helix</keyword>